<evidence type="ECO:0000313" key="2">
    <source>
        <dbReference type="Proteomes" id="UP000581688"/>
    </source>
</evidence>
<accession>A0A841Q1S7</accession>
<dbReference type="RefSeq" id="WP_174494990.1">
    <property type="nucleotide sequence ID" value="NZ_CADDWK010000002.1"/>
</dbReference>
<sequence>MSFQPEFNAIKNKLFEELQVKQVSLPTEVRHLLEESLKQSYDCGYEDGISDGEEISDKPISG</sequence>
<comment type="caution">
    <text evidence="1">The sequence shown here is derived from an EMBL/GenBank/DDBJ whole genome shotgun (WGS) entry which is preliminary data.</text>
</comment>
<dbReference type="AlphaFoldDB" id="A0A841Q1S7"/>
<evidence type="ECO:0000313" key="1">
    <source>
        <dbReference type="EMBL" id="MBB6452343.1"/>
    </source>
</evidence>
<name>A0A841Q1S7_9BACI</name>
<organism evidence="1 2">
    <name type="scientific">Salirhabdus euzebyi</name>
    <dbReference type="NCBI Taxonomy" id="394506"/>
    <lineage>
        <taxon>Bacteria</taxon>
        <taxon>Bacillati</taxon>
        <taxon>Bacillota</taxon>
        <taxon>Bacilli</taxon>
        <taxon>Bacillales</taxon>
        <taxon>Bacillaceae</taxon>
        <taxon>Salirhabdus</taxon>
    </lineage>
</organism>
<proteinExistence type="predicted"/>
<protein>
    <submittedName>
        <fullName evidence="1">Uncharacterized protein</fullName>
    </submittedName>
</protein>
<reference evidence="1 2" key="1">
    <citation type="submission" date="2020-08" db="EMBL/GenBank/DDBJ databases">
        <title>Genomic Encyclopedia of Type Strains, Phase IV (KMG-IV): sequencing the most valuable type-strain genomes for metagenomic binning, comparative biology and taxonomic classification.</title>
        <authorList>
            <person name="Goeker M."/>
        </authorList>
    </citation>
    <scope>NUCLEOTIDE SEQUENCE [LARGE SCALE GENOMIC DNA]</scope>
    <source>
        <strain evidence="1 2">DSM 19612</strain>
    </source>
</reference>
<dbReference type="EMBL" id="JACHGH010000002">
    <property type="protein sequence ID" value="MBB6452343.1"/>
    <property type="molecule type" value="Genomic_DNA"/>
</dbReference>
<keyword evidence="2" id="KW-1185">Reference proteome</keyword>
<dbReference type="Proteomes" id="UP000581688">
    <property type="component" value="Unassembled WGS sequence"/>
</dbReference>
<gene>
    <name evidence="1" type="ORF">HNQ94_000788</name>
</gene>